<comment type="caution">
    <text evidence="2">The sequence shown here is derived from an EMBL/GenBank/DDBJ whole genome shotgun (WGS) entry which is preliminary data.</text>
</comment>
<evidence type="ECO:0000313" key="3">
    <source>
        <dbReference type="Proteomes" id="UP001593833"/>
    </source>
</evidence>
<reference evidence="2 3" key="1">
    <citation type="submission" date="2024-09" db="EMBL/GenBank/DDBJ databases">
        <authorList>
            <person name="D'Angelo T."/>
        </authorList>
    </citation>
    <scope>NUCLEOTIDE SEQUENCE [LARGE SCALE GENOMIC DNA]</scope>
    <source>
        <strain evidence="2">SAG AM-320-E07</strain>
    </source>
</reference>
<sequence>MKRAICLGVLLVLLASAQVALGAAPQIISYQGVLKDAGGELVTDGDYEITFSLYDVDSLGAALWTETQTLPVADGVFNAYLGKDTTLDLDFDVPYWLGVSIEGEAELTPRVELASSPYAFRAAVADSVAGGSGGGDDSDWTISGDDLYSTPPGNVGIGKSTPARKLDVAGDINTDSIYRIGDKTALYCADTTAIFGGVTSVGFGTRTVGTEGYGTYLGYSAGTLNQGYGNTFLGAFAGSENVSGLSNVFIGMNAGSNNSSGSNNIYIGRGTGGSNTGGSTNTFVGHNAGFGSTGGDNLFLGYSAGSSSGAGYLNTYVGNSAGQSNTGDNNTFLGGEAGRYSTGSRSVFLGYGAGRDVDGSDKLVVANSHADSSILIYGDFATGRLGLGSTNLSGRLDIGGDEDSDLIIFEAGSSDRFSITAHASGADYLSIRSKFENPDSPIINFMGNGNVGIGTTDPGSKLDVAGTVSTDGFQLAGGALDHVLTSNASGVGTWQPLSSATDDGDWTVDGNDMYSSVTGNIGIGTGSPTRRLHLKEDSNALVGITIENLDTGQYSAEGILFRDELGDGAGIMVHDDDWSDTSSFNIYNSRPGGGIVVSTGGTESIRIDSGGNVGIGTFPSAPEELLHVGGNGKFNGTVEAPVYLGSGALLTHVLKTTDVYDTEWFAVSPSSSYTYTHNLQTTKLSIKLYGATSAEGDQMGELIAWEPVSPDYETAVGDITTTQLTVFTGSTDVGSVRTSSGTRTATHMRVVVLALE</sequence>
<name>A0ABV6YKQ6_UNCEI</name>
<dbReference type="EMBL" id="JBHPKH010000049">
    <property type="protein sequence ID" value="MFC1572905.1"/>
    <property type="molecule type" value="Genomic_DNA"/>
</dbReference>
<evidence type="ECO:0000313" key="2">
    <source>
        <dbReference type="EMBL" id="MFC1572905.1"/>
    </source>
</evidence>
<proteinExistence type="predicted"/>
<keyword evidence="3" id="KW-1185">Reference proteome</keyword>
<protein>
    <submittedName>
        <fullName evidence="2">Uncharacterized protein</fullName>
    </submittedName>
</protein>
<feature type="signal peptide" evidence="1">
    <location>
        <begin position="1"/>
        <end position="22"/>
    </location>
</feature>
<dbReference type="Proteomes" id="UP001593833">
    <property type="component" value="Unassembled WGS sequence"/>
</dbReference>
<evidence type="ECO:0000256" key="1">
    <source>
        <dbReference type="SAM" id="SignalP"/>
    </source>
</evidence>
<keyword evidence="1" id="KW-0732">Signal</keyword>
<accession>A0ABV6YKQ6</accession>
<gene>
    <name evidence="2" type="ORF">ACFL6M_04825</name>
</gene>
<feature type="chain" id="PRO_5046005352" evidence="1">
    <location>
        <begin position="23"/>
        <end position="756"/>
    </location>
</feature>
<organism evidence="2 3">
    <name type="scientific">Eiseniibacteriota bacterium</name>
    <dbReference type="NCBI Taxonomy" id="2212470"/>
    <lineage>
        <taxon>Bacteria</taxon>
        <taxon>Candidatus Eiseniibacteriota</taxon>
    </lineage>
</organism>